<dbReference type="Proteomes" id="UP000664859">
    <property type="component" value="Unassembled WGS sequence"/>
</dbReference>
<protein>
    <submittedName>
        <fullName evidence="1">Uncharacterized protein</fullName>
    </submittedName>
</protein>
<keyword evidence="2" id="KW-1185">Reference proteome</keyword>
<accession>A0A836CKB3</accession>
<name>A0A836CKB3_9STRA</name>
<gene>
    <name evidence="1" type="ORF">JKP88DRAFT_254528</name>
</gene>
<evidence type="ECO:0000313" key="1">
    <source>
        <dbReference type="EMBL" id="KAG5186596.1"/>
    </source>
</evidence>
<proteinExistence type="predicted"/>
<reference evidence="1" key="1">
    <citation type="submission" date="2021-02" db="EMBL/GenBank/DDBJ databases">
        <title>First Annotated Genome of the Yellow-green Alga Tribonema minus.</title>
        <authorList>
            <person name="Mahan K.M."/>
        </authorList>
    </citation>
    <scope>NUCLEOTIDE SEQUENCE</scope>
    <source>
        <strain evidence="1">UTEX B ZZ1240</strain>
    </source>
</reference>
<organism evidence="1 2">
    <name type="scientific">Tribonema minus</name>
    <dbReference type="NCBI Taxonomy" id="303371"/>
    <lineage>
        <taxon>Eukaryota</taxon>
        <taxon>Sar</taxon>
        <taxon>Stramenopiles</taxon>
        <taxon>Ochrophyta</taxon>
        <taxon>PX clade</taxon>
        <taxon>Xanthophyceae</taxon>
        <taxon>Tribonematales</taxon>
        <taxon>Tribonemataceae</taxon>
        <taxon>Tribonema</taxon>
    </lineage>
</organism>
<comment type="caution">
    <text evidence="1">The sequence shown here is derived from an EMBL/GenBank/DDBJ whole genome shotgun (WGS) entry which is preliminary data.</text>
</comment>
<dbReference type="AlphaFoldDB" id="A0A836CKB3"/>
<dbReference type="EMBL" id="JAFCMP010000110">
    <property type="protein sequence ID" value="KAG5186596.1"/>
    <property type="molecule type" value="Genomic_DNA"/>
</dbReference>
<sequence>MVVLPGALALCGDASVARKGVVLDKRVCASTAAVLLRPVAAHVARFSAFVAREAQQEKLARYAGHWDAVRYVSVPFFQECFGRLGEAARISSRSWRHIPPRVRAAVRRWCGGGTPSRGELDVLVRSKFITIACPIAARGRAVLGDKRKTADLGGGGGEQYAQEAEQTAQAETAAEIATEKKQQQLAVLSHLRQQVLLFGVVDSTNNSPEDYLNGVLAGVLLLLFRRAAVVLGARVLLLHREPACCCGGRAPVGKRGMLVAFSVRWALAVVGMAASLYGYVELNSQVSNVTVEVAVAFDVEAIN</sequence>
<evidence type="ECO:0000313" key="2">
    <source>
        <dbReference type="Proteomes" id="UP000664859"/>
    </source>
</evidence>